<evidence type="ECO:0000259" key="2">
    <source>
        <dbReference type="PROSITE" id="PS50824"/>
    </source>
</evidence>
<protein>
    <recommendedName>
        <fullName evidence="2">Pyrin domain-containing protein</fullName>
    </recommendedName>
</protein>
<reference evidence="3" key="1">
    <citation type="submission" date="2025-08" db="UniProtKB">
        <authorList>
            <consortium name="Ensembl"/>
        </authorList>
    </citation>
    <scope>IDENTIFICATION</scope>
</reference>
<dbReference type="InterPro" id="IPR004020">
    <property type="entry name" value="DAPIN"/>
</dbReference>
<evidence type="ECO:0000313" key="4">
    <source>
        <dbReference type="Proteomes" id="UP000261660"/>
    </source>
</evidence>
<dbReference type="InParanoid" id="A0A3Q3FNU8"/>
<feature type="domain" description="Pyrin" evidence="2">
    <location>
        <begin position="1"/>
        <end position="60"/>
    </location>
</feature>
<dbReference type="AlphaFoldDB" id="A0A3Q3FNU8"/>
<dbReference type="Gene3D" id="1.10.533.10">
    <property type="entry name" value="Death Domain, Fas"/>
    <property type="match status" value="1"/>
</dbReference>
<dbReference type="Proteomes" id="UP000261660">
    <property type="component" value="Unplaced"/>
</dbReference>
<dbReference type="Ensembl" id="ENSLBET00000022584.1">
    <property type="protein sequence ID" value="ENSLBEP00000021432.1"/>
    <property type="gene ID" value="ENSLBEG00000016470.1"/>
</dbReference>
<dbReference type="InterPro" id="IPR011029">
    <property type="entry name" value="DEATH-like_dom_sf"/>
</dbReference>
<dbReference type="GeneTree" id="ENSGT00940000178563"/>
<dbReference type="Pfam" id="PF02758">
    <property type="entry name" value="PYRIN"/>
    <property type="match status" value="1"/>
</dbReference>
<name>A0A3Q3FNU8_9LABR</name>
<dbReference type="SUPFAM" id="SSF47986">
    <property type="entry name" value="DEATH domain"/>
    <property type="match status" value="1"/>
</dbReference>
<reference evidence="3" key="2">
    <citation type="submission" date="2025-09" db="UniProtKB">
        <authorList>
            <consortium name="Ensembl"/>
        </authorList>
    </citation>
    <scope>IDENTIFICATION</scope>
</reference>
<dbReference type="PROSITE" id="PS50824">
    <property type="entry name" value="DAPIN"/>
    <property type="match status" value="1"/>
</dbReference>
<feature type="compositionally biased region" description="Basic and acidic residues" evidence="1">
    <location>
        <begin position="88"/>
        <end position="103"/>
    </location>
</feature>
<evidence type="ECO:0000313" key="3">
    <source>
        <dbReference type="Ensembl" id="ENSLBEP00000021432.1"/>
    </source>
</evidence>
<accession>A0A3Q3FNU8</accession>
<proteinExistence type="predicted"/>
<evidence type="ECO:0000256" key="1">
    <source>
        <dbReference type="SAM" id="MobiDB-lite"/>
    </source>
</evidence>
<organism evidence="3 4">
    <name type="scientific">Labrus bergylta</name>
    <name type="common">ballan wrasse</name>
    <dbReference type="NCBI Taxonomy" id="56723"/>
    <lineage>
        <taxon>Eukaryota</taxon>
        <taxon>Metazoa</taxon>
        <taxon>Chordata</taxon>
        <taxon>Craniata</taxon>
        <taxon>Vertebrata</taxon>
        <taxon>Euteleostomi</taxon>
        <taxon>Actinopterygii</taxon>
        <taxon>Neopterygii</taxon>
        <taxon>Teleostei</taxon>
        <taxon>Neoteleostei</taxon>
        <taxon>Acanthomorphata</taxon>
        <taxon>Eupercaria</taxon>
        <taxon>Labriformes</taxon>
        <taxon>Labridae</taxon>
        <taxon>Labrus</taxon>
    </lineage>
</organism>
<sequence length="103" mass="12075">MAAVKELLLEILHSLNNGELRKFKKFLLSAFQKDSKNIPLLLRHSNDRTAILDVMVQTYGRQSVDETREILKKLHRVDLMQMFSETSSEPKADQRRFTENEQD</sequence>
<feature type="region of interest" description="Disordered" evidence="1">
    <location>
        <begin position="84"/>
        <end position="103"/>
    </location>
</feature>
<keyword evidence="4" id="KW-1185">Reference proteome</keyword>
<dbReference type="SMART" id="SM01289">
    <property type="entry name" value="PYRIN"/>
    <property type="match status" value="1"/>
</dbReference>